<reference evidence="2 3" key="1">
    <citation type="submission" date="2018-06" db="EMBL/GenBank/DDBJ databases">
        <title>Extensive metabolic versatility and redundancy in microbially diverse, dynamic hydrothermal sediments.</title>
        <authorList>
            <person name="Dombrowski N."/>
            <person name="Teske A."/>
            <person name="Baker B.J."/>
        </authorList>
    </citation>
    <scope>NUCLEOTIDE SEQUENCE [LARGE SCALE GENOMIC DNA]</scope>
    <source>
        <strain evidence="2">B47_G16</strain>
    </source>
</reference>
<evidence type="ECO:0000313" key="3">
    <source>
        <dbReference type="Proteomes" id="UP000279422"/>
    </source>
</evidence>
<accession>A0A497E6A6</accession>
<evidence type="ECO:0000259" key="1">
    <source>
        <dbReference type="SMART" id="SM00465"/>
    </source>
</evidence>
<dbReference type="Proteomes" id="UP000279422">
    <property type="component" value="Unassembled WGS sequence"/>
</dbReference>
<dbReference type="InterPro" id="IPR002837">
    <property type="entry name" value="DUF123"/>
</dbReference>
<dbReference type="CDD" id="cd10441">
    <property type="entry name" value="GIY-YIG_COG1833"/>
    <property type="match status" value="1"/>
</dbReference>
<name>A0A497E6A6_UNCAE</name>
<gene>
    <name evidence="2" type="ORF">DRJ00_00905</name>
</gene>
<dbReference type="EMBL" id="QMPZ01000005">
    <property type="protein sequence ID" value="RLE10609.1"/>
    <property type="molecule type" value="Genomic_DNA"/>
</dbReference>
<proteinExistence type="predicted"/>
<dbReference type="PANTHER" id="PTHR37460:SF1">
    <property type="entry name" value="ENDONUCLEASE III"/>
    <property type="match status" value="1"/>
</dbReference>
<organism evidence="2 3">
    <name type="scientific">Aerophobetes bacterium</name>
    <dbReference type="NCBI Taxonomy" id="2030807"/>
    <lineage>
        <taxon>Bacteria</taxon>
        <taxon>Candidatus Aerophobota</taxon>
    </lineage>
</organism>
<feature type="domain" description="GIY-YIG" evidence="1">
    <location>
        <begin position="28"/>
        <end position="125"/>
    </location>
</feature>
<dbReference type="PANTHER" id="PTHR37460">
    <property type="entry name" value="ENDONUCLEASE III"/>
    <property type="match status" value="1"/>
</dbReference>
<comment type="caution">
    <text evidence="2">The sequence shown here is derived from an EMBL/GenBank/DDBJ whole genome shotgun (WGS) entry which is preliminary data.</text>
</comment>
<protein>
    <submittedName>
        <fullName evidence="2">GIY-YIG nuclease family protein</fullName>
    </submittedName>
</protein>
<dbReference type="AlphaFoldDB" id="A0A497E6A6"/>
<dbReference type="Pfam" id="PF01986">
    <property type="entry name" value="DUF123"/>
    <property type="match status" value="1"/>
</dbReference>
<dbReference type="InterPro" id="IPR000305">
    <property type="entry name" value="GIY-YIG_endonuc"/>
</dbReference>
<sequence>MGAEKRIKQAKGVYALFILIKKDISVKVGALGVIKFRKGSYVYIGSAQKGIKGRIMRHMRRKKKKFWHIDYLLAQRPVEIEKIICKEAKKEEECKLARALTKFGEPIRGFGCSDCYCESHLFRIKEQYVSGGIDVF</sequence>
<dbReference type="SMART" id="SM00465">
    <property type="entry name" value="GIYc"/>
    <property type="match status" value="1"/>
</dbReference>
<evidence type="ECO:0000313" key="2">
    <source>
        <dbReference type="EMBL" id="RLE10609.1"/>
    </source>
</evidence>